<evidence type="ECO:0008006" key="3">
    <source>
        <dbReference type="Google" id="ProtNLM"/>
    </source>
</evidence>
<dbReference type="RefSeq" id="WP_085446578.1">
    <property type="nucleotide sequence ID" value="NZ_LVJN01000021.1"/>
</dbReference>
<dbReference type="InterPro" id="IPR029063">
    <property type="entry name" value="SAM-dependent_MTases_sf"/>
</dbReference>
<dbReference type="SUPFAM" id="SSF53335">
    <property type="entry name" value="S-adenosyl-L-methionine-dependent methyltransferases"/>
    <property type="match status" value="1"/>
</dbReference>
<evidence type="ECO:0000313" key="2">
    <source>
        <dbReference type="Proteomes" id="UP000194003"/>
    </source>
</evidence>
<sequence length="267" mass="29769">MNPLSRLTDLAAAAWYKARLRSMGYDARAVALQEHAKFTRLELDPDAALTQLNPILERRFGHPHRSDHDSIHWLLFAAVIAAHSPKRILEIGTHLGEFTAILAELAPQAQIITLDLPEDDPVMRSIYGREDADAYADFLARQRANTSAPNITRVAVNSLFMLEKVEGPFDLIWVDGDHGYPAVAWDIAMAWRLLAPGGHLLCDDVMPNLPTDAGHGVYTSVASYETLEYLAARVGAPVSYFLKRRHPRRALAPQRQKYVSCLAKPID</sequence>
<evidence type="ECO:0000313" key="1">
    <source>
        <dbReference type="EMBL" id="OSM00159.1"/>
    </source>
</evidence>
<dbReference type="EMBL" id="LVJN01000021">
    <property type="protein sequence ID" value="OSM00159.1"/>
    <property type="molecule type" value="Genomic_DNA"/>
</dbReference>
<reference evidence="1 2" key="1">
    <citation type="journal article" date="2016" name="BMC Genomics">
        <title>Combined genomic and structural analyses of a cultured magnetotactic bacterium reveals its niche adaptation to a dynamic environment.</title>
        <authorList>
            <person name="Araujo A.C."/>
            <person name="Morillo V."/>
            <person name="Cypriano J."/>
            <person name="Teixeira L.C."/>
            <person name="Leao P."/>
            <person name="Lyra S."/>
            <person name="Almeida L.G."/>
            <person name="Bazylinski D.A."/>
            <person name="Vasconcellos A.T."/>
            <person name="Abreu F."/>
            <person name="Lins U."/>
        </authorList>
    </citation>
    <scope>NUCLEOTIDE SEQUENCE [LARGE SCALE GENOMIC DNA]</scope>
    <source>
        <strain evidence="1 2">IT-1</strain>
    </source>
</reference>
<dbReference type="CDD" id="cd02440">
    <property type="entry name" value="AdoMet_MTases"/>
    <property type="match status" value="1"/>
</dbReference>
<dbReference type="OrthoDB" id="9808480at2"/>
<comment type="caution">
    <text evidence="1">The sequence shown here is derived from an EMBL/GenBank/DDBJ whole genome shotgun (WGS) entry which is preliminary data.</text>
</comment>
<dbReference type="Gene3D" id="3.40.50.150">
    <property type="entry name" value="Vaccinia Virus protein VP39"/>
    <property type="match status" value="1"/>
</dbReference>
<keyword evidence="2" id="KW-1185">Reference proteome</keyword>
<organism evidence="1 2">
    <name type="scientific">Magnetofaba australis IT-1</name>
    <dbReference type="NCBI Taxonomy" id="1434232"/>
    <lineage>
        <taxon>Bacteria</taxon>
        <taxon>Pseudomonadati</taxon>
        <taxon>Pseudomonadota</taxon>
        <taxon>Magnetococcia</taxon>
        <taxon>Magnetococcales</taxon>
        <taxon>Magnetococcaceae</taxon>
        <taxon>Magnetofaba</taxon>
    </lineage>
</organism>
<dbReference type="Pfam" id="PF13578">
    <property type="entry name" value="Methyltransf_24"/>
    <property type="match status" value="1"/>
</dbReference>
<dbReference type="AlphaFoldDB" id="A0A1Y2JZ62"/>
<gene>
    <name evidence="1" type="ORF">MAIT1_00598</name>
</gene>
<proteinExistence type="predicted"/>
<accession>A0A1Y2JZ62</accession>
<dbReference type="STRING" id="1434232.MAIT1_00598"/>
<protein>
    <recommendedName>
        <fullName evidence="3">Class I SAM-dependent methyltransferase</fullName>
    </recommendedName>
</protein>
<name>A0A1Y2JZ62_9PROT</name>
<dbReference type="Proteomes" id="UP000194003">
    <property type="component" value="Unassembled WGS sequence"/>
</dbReference>